<evidence type="ECO:0000313" key="2">
    <source>
        <dbReference type="Proteomes" id="UP001208689"/>
    </source>
</evidence>
<sequence>MVNEQLTARLSRILLQNQTGMVKEQDVRNLCSSNEEYSQIIPQLVSDFKNLGLSLIRTKFQGDRYFVVTTPGKDSRITPSMYGTMALLIATANEIGNDLDVAKMKKIFKNVWSDVESLITLEYLSLQGTKGGEKIEITPIGKGAFKNIMKDLNLKTVSNL</sequence>
<organism evidence="1 2">
    <name type="scientific">Candidatus Lokiarchaeum ossiferum</name>
    <dbReference type="NCBI Taxonomy" id="2951803"/>
    <lineage>
        <taxon>Archaea</taxon>
        <taxon>Promethearchaeati</taxon>
        <taxon>Promethearchaeota</taxon>
        <taxon>Promethearchaeia</taxon>
        <taxon>Promethearchaeales</taxon>
        <taxon>Promethearchaeaceae</taxon>
        <taxon>Candidatus Lokiarchaeum</taxon>
    </lineage>
</organism>
<protein>
    <recommendedName>
        <fullName evidence="3">Transcriptional regulator</fullName>
    </recommendedName>
</protein>
<dbReference type="Proteomes" id="UP001208689">
    <property type="component" value="Chromosome"/>
</dbReference>
<proteinExistence type="predicted"/>
<evidence type="ECO:0000313" key="1">
    <source>
        <dbReference type="EMBL" id="UYP45897.1"/>
    </source>
</evidence>
<accession>A0ABY6HSR0</accession>
<keyword evidence="2" id="KW-1185">Reference proteome</keyword>
<evidence type="ECO:0008006" key="3">
    <source>
        <dbReference type="Google" id="ProtNLM"/>
    </source>
</evidence>
<dbReference type="EMBL" id="CP104013">
    <property type="protein sequence ID" value="UYP45897.1"/>
    <property type="molecule type" value="Genomic_DNA"/>
</dbReference>
<gene>
    <name evidence="1" type="ORF">NEF87_002182</name>
</gene>
<reference evidence="1" key="1">
    <citation type="submission" date="2022-09" db="EMBL/GenBank/DDBJ databases">
        <title>Actin cytoskeleton and complex cell architecture in an #Asgard archaeon.</title>
        <authorList>
            <person name="Ponce Toledo R.I."/>
            <person name="Schleper C."/>
            <person name="Rodrigues Oliveira T."/>
            <person name="Wollweber F."/>
            <person name="Xu J."/>
            <person name="Rittmann S."/>
            <person name="Klingl A."/>
            <person name="Pilhofer M."/>
        </authorList>
    </citation>
    <scope>NUCLEOTIDE SEQUENCE</scope>
    <source>
        <strain evidence="1">B-35</strain>
    </source>
</reference>
<name>A0ABY6HSR0_9ARCH</name>